<protein>
    <submittedName>
        <fullName evidence="2">Uncharacterized protein</fullName>
    </submittedName>
</protein>
<dbReference type="EMBL" id="JARMAB010000021">
    <property type="protein sequence ID" value="MED1204305.1"/>
    <property type="molecule type" value="Genomic_DNA"/>
</dbReference>
<evidence type="ECO:0000313" key="2">
    <source>
        <dbReference type="EMBL" id="MED1204305.1"/>
    </source>
</evidence>
<evidence type="ECO:0000313" key="3">
    <source>
        <dbReference type="Proteomes" id="UP001341444"/>
    </source>
</evidence>
<feature type="region of interest" description="Disordered" evidence="1">
    <location>
        <begin position="1"/>
        <end position="48"/>
    </location>
</feature>
<dbReference type="RefSeq" id="WP_198160215.1">
    <property type="nucleotide sequence ID" value="NZ_JARMAB010000021.1"/>
</dbReference>
<reference evidence="2 3" key="1">
    <citation type="submission" date="2023-03" db="EMBL/GenBank/DDBJ databases">
        <title>Bacillus Genome Sequencing.</title>
        <authorList>
            <person name="Dunlap C."/>
        </authorList>
    </citation>
    <scope>NUCLEOTIDE SEQUENCE [LARGE SCALE GENOMIC DNA]</scope>
    <source>
        <strain evidence="2 3">B-23453</strain>
    </source>
</reference>
<name>A0ABU6MIG9_9BACI</name>
<keyword evidence="3" id="KW-1185">Reference proteome</keyword>
<dbReference type="Proteomes" id="UP001341444">
    <property type="component" value="Unassembled WGS sequence"/>
</dbReference>
<sequence length="48" mass="5417">MKKKEQEATLAPGMDDQPELEKDATKKEIERGEYTSVTTLSFDEVDPS</sequence>
<comment type="caution">
    <text evidence="2">The sequence shown here is derived from an EMBL/GenBank/DDBJ whole genome shotgun (WGS) entry which is preliminary data.</text>
</comment>
<organism evidence="2 3">
    <name type="scientific">Heyndrickxia acidicola</name>
    <dbReference type="NCBI Taxonomy" id="209389"/>
    <lineage>
        <taxon>Bacteria</taxon>
        <taxon>Bacillati</taxon>
        <taxon>Bacillota</taxon>
        <taxon>Bacilli</taxon>
        <taxon>Bacillales</taxon>
        <taxon>Bacillaceae</taxon>
        <taxon>Heyndrickxia</taxon>
    </lineage>
</organism>
<evidence type="ECO:0000256" key="1">
    <source>
        <dbReference type="SAM" id="MobiDB-lite"/>
    </source>
</evidence>
<accession>A0ABU6MIG9</accession>
<gene>
    <name evidence="2" type="ORF">P4T90_14750</name>
</gene>
<proteinExistence type="predicted"/>
<feature type="compositionally biased region" description="Basic and acidic residues" evidence="1">
    <location>
        <begin position="19"/>
        <end position="33"/>
    </location>
</feature>